<protein>
    <recommendedName>
        <fullName evidence="2">RING-type E3 ubiquitin transferase</fullName>
        <ecNumber evidence="2">2.3.2.27</ecNumber>
    </recommendedName>
</protein>
<dbReference type="CDD" id="cd16461">
    <property type="entry name" value="RING-H2_EL5-like"/>
    <property type="match status" value="1"/>
</dbReference>
<dbReference type="InterPro" id="IPR053238">
    <property type="entry name" value="RING-H2_zinc_finger"/>
</dbReference>
<keyword evidence="5" id="KW-0833">Ubl conjugation pathway</keyword>
<evidence type="ECO:0000313" key="12">
    <source>
        <dbReference type="EnsemblPlants" id="Kaladp0019s0076.1.v1.1.CDS.1"/>
    </source>
</evidence>
<dbReference type="Pfam" id="PF13639">
    <property type="entry name" value="zf-RING_2"/>
    <property type="match status" value="1"/>
</dbReference>
<name>A0A7N0T2P6_KALFE</name>
<evidence type="ECO:0000313" key="13">
    <source>
        <dbReference type="Proteomes" id="UP000594263"/>
    </source>
</evidence>
<dbReference type="SUPFAM" id="SSF57850">
    <property type="entry name" value="RING/U-box"/>
    <property type="match status" value="1"/>
</dbReference>
<dbReference type="GO" id="GO:0061630">
    <property type="term" value="F:ubiquitin protein ligase activity"/>
    <property type="evidence" value="ECO:0007669"/>
    <property type="project" value="UniProtKB-EC"/>
</dbReference>
<dbReference type="PROSITE" id="PS50089">
    <property type="entry name" value="ZF_RING_2"/>
    <property type="match status" value="1"/>
</dbReference>
<reference evidence="12" key="1">
    <citation type="submission" date="2021-01" db="UniProtKB">
        <authorList>
            <consortium name="EnsemblPlants"/>
        </authorList>
    </citation>
    <scope>IDENTIFICATION</scope>
</reference>
<dbReference type="EC" id="2.3.2.27" evidence="2"/>
<evidence type="ECO:0000256" key="4">
    <source>
        <dbReference type="ARBA" id="ARBA00022771"/>
    </source>
</evidence>
<evidence type="ECO:0000256" key="3">
    <source>
        <dbReference type="ARBA" id="ARBA00022723"/>
    </source>
</evidence>
<evidence type="ECO:0000256" key="5">
    <source>
        <dbReference type="ARBA" id="ARBA00022786"/>
    </source>
</evidence>
<sequence>MFCSIVFFSLVIFLVCMHHVYTKWRLRHAPPAAPAHQLPTLTIVQHPPSSSEPPKSGLHPMVIASLPVFVISRPRLEKENKKDGREHEAKGVQDTTECPICLNEFEDEEMGRVLPNCSHVFHANCVDMWLVSNSSCPVCRTEAEPTSQPSGATGGSRNATTLEVVSLSE</sequence>
<accession>A0A7N0T2P6</accession>
<keyword evidence="6" id="KW-0862">Zinc</keyword>
<comment type="catalytic activity">
    <reaction evidence="1">
        <text>S-ubiquitinyl-[E2 ubiquitin-conjugating enzyme]-L-cysteine + [acceptor protein]-L-lysine = [E2 ubiquitin-conjugating enzyme]-L-cysteine + N(6)-ubiquitinyl-[acceptor protein]-L-lysine.</text>
        <dbReference type="EC" id="2.3.2.27"/>
    </reaction>
</comment>
<evidence type="ECO:0000256" key="2">
    <source>
        <dbReference type="ARBA" id="ARBA00012483"/>
    </source>
</evidence>
<feature type="signal peptide" evidence="10">
    <location>
        <begin position="1"/>
        <end position="22"/>
    </location>
</feature>
<keyword evidence="10" id="KW-0732">Signal</keyword>
<feature type="region of interest" description="Disordered" evidence="9">
    <location>
        <begin position="140"/>
        <end position="169"/>
    </location>
</feature>
<keyword evidence="4 8" id="KW-0863">Zinc-finger</keyword>
<dbReference type="PANTHER" id="PTHR14155">
    <property type="entry name" value="RING FINGER DOMAIN-CONTAINING"/>
    <property type="match status" value="1"/>
</dbReference>
<comment type="similarity">
    <text evidence="7">Belongs to the RING-type zinc finger family. ATL subfamily.</text>
</comment>
<evidence type="ECO:0000256" key="10">
    <source>
        <dbReference type="SAM" id="SignalP"/>
    </source>
</evidence>
<dbReference type="EnsemblPlants" id="Kaladp0019s0076.1.v1.1">
    <property type="protein sequence ID" value="Kaladp0019s0076.1.v1.1.CDS.1"/>
    <property type="gene ID" value="Kaladp0019s0076.v1.1"/>
</dbReference>
<proteinExistence type="inferred from homology"/>
<evidence type="ECO:0000256" key="9">
    <source>
        <dbReference type="SAM" id="MobiDB-lite"/>
    </source>
</evidence>
<dbReference type="Gene3D" id="3.30.40.10">
    <property type="entry name" value="Zinc/RING finger domain, C3HC4 (zinc finger)"/>
    <property type="match status" value="1"/>
</dbReference>
<feature type="chain" id="PRO_5029750855" description="RING-type E3 ubiquitin transferase" evidence="10">
    <location>
        <begin position="23"/>
        <end position="169"/>
    </location>
</feature>
<keyword evidence="13" id="KW-1185">Reference proteome</keyword>
<feature type="domain" description="RING-type" evidence="11">
    <location>
        <begin position="98"/>
        <end position="140"/>
    </location>
</feature>
<evidence type="ECO:0000259" key="11">
    <source>
        <dbReference type="PROSITE" id="PS50089"/>
    </source>
</evidence>
<dbReference type="InterPro" id="IPR013083">
    <property type="entry name" value="Znf_RING/FYVE/PHD"/>
</dbReference>
<evidence type="ECO:0000256" key="6">
    <source>
        <dbReference type="ARBA" id="ARBA00022833"/>
    </source>
</evidence>
<dbReference type="SMART" id="SM00184">
    <property type="entry name" value="RING"/>
    <property type="match status" value="1"/>
</dbReference>
<evidence type="ECO:0000256" key="7">
    <source>
        <dbReference type="ARBA" id="ARBA00024209"/>
    </source>
</evidence>
<evidence type="ECO:0000256" key="8">
    <source>
        <dbReference type="PROSITE-ProRule" id="PRU00175"/>
    </source>
</evidence>
<dbReference type="AlphaFoldDB" id="A0A7N0T2P6"/>
<dbReference type="OMA" id="IMICVIV"/>
<feature type="compositionally biased region" description="Polar residues" evidence="9">
    <location>
        <begin position="144"/>
        <end position="169"/>
    </location>
</feature>
<dbReference type="InterPro" id="IPR001841">
    <property type="entry name" value="Znf_RING"/>
</dbReference>
<dbReference type="PANTHER" id="PTHR14155:SF550">
    <property type="entry name" value="E3 UBIQUITIN-PROTEIN LIGASE ATL41"/>
    <property type="match status" value="1"/>
</dbReference>
<dbReference type="Gramene" id="Kaladp0019s0076.1.v1.1">
    <property type="protein sequence ID" value="Kaladp0019s0076.1.v1.1.CDS.1"/>
    <property type="gene ID" value="Kaladp0019s0076.v1.1"/>
</dbReference>
<dbReference type="GO" id="GO:0008270">
    <property type="term" value="F:zinc ion binding"/>
    <property type="evidence" value="ECO:0007669"/>
    <property type="project" value="UniProtKB-KW"/>
</dbReference>
<organism evidence="12 13">
    <name type="scientific">Kalanchoe fedtschenkoi</name>
    <name type="common">Lavender scallops</name>
    <name type="synonym">South American air plant</name>
    <dbReference type="NCBI Taxonomy" id="63787"/>
    <lineage>
        <taxon>Eukaryota</taxon>
        <taxon>Viridiplantae</taxon>
        <taxon>Streptophyta</taxon>
        <taxon>Embryophyta</taxon>
        <taxon>Tracheophyta</taxon>
        <taxon>Spermatophyta</taxon>
        <taxon>Magnoliopsida</taxon>
        <taxon>eudicotyledons</taxon>
        <taxon>Gunneridae</taxon>
        <taxon>Pentapetalae</taxon>
        <taxon>Saxifragales</taxon>
        <taxon>Crassulaceae</taxon>
        <taxon>Kalanchoe</taxon>
    </lineage>
</organism>
<dbReference type="Proteomes" id="UP000594263">
    <property type="component" value="Unplaced"/>
</dbReference>
<evidence type="ECO:0000256" key="1">
    <source>
        <dbReference type="ARBA" id="ARBA00000900"/>
    </source>
</evidence>
<keyword evidence="3" id="KW-0479">Metal-binding</keyword>